<dbReference type="UniPathway" id="UPA00232"/>
<comment type="caution">
    <text evidence="9">The sequence shown here is derived from an EMBL/GenBank/DDBJ whole genome shotgun (WGS) entry which is preliminary data.</text>
</comment>
<feature type="domain" description="FAD-binding" evidence="8">
    <location>
        <begin position="7"/>
        <end position="330"/>
    </location>
</feature>
<evidence type="ECO:0000256" key="5">
    <source>
        <dbReference type="ARBA" id="ARBA00022827"/>
    </source>
</evidence>
<dbReference type="GO" id="GO:0071949">
    <property type="term" value="F:FAD binding"/>
    <property type="evidence" value="ECO:0007669"/>
    <property type="project" value="InterPro"/>
</dbReference>
<proteinExistence type="inferred from homology"/>
<dbReference type="RefSeq" id="WP_106226022.1">
    <property type="nucleotide sequence ID" value="NZ_PVTV01000001.1"/>
</dbReference>
<dbReference type="GO" id="GO:0008681">
    <property type="term" value="F:2-octaprenyl-6-methoxyphenol hydroxylase activity"/>
    <property type="evidence" value="ECO:0007669"/>
    <property type="project" value="TreeGrafter"/>
</dbReference>
<dbReference type="OrthoDB" id="9769565at2"/>
<dbReference type="AlphaFoldDB" id="A0A2T0XRK7"/>
<dbReference type="InterPro" id="IPR002938">
    <property type="entry name" value="FAD-bd"/>
</dbReference>
<dbReference type="SUPFAM" id="SSF51905">
    <property type="entry name" value="FAD/NAD(P)-binding domain"/>
    <property type="match status" value="1"/>
</dbReference>
<keyword evidence="10" id="KW-1185">Reference proteome</keyword>
<dbReference type="NCBIfam" id="TIGR01988">
    <property type="entry name" value="Ubi-OHases"/>
    <property type="match status" value="1"/>
</dbReference>
<dbReference type="GO" id="GO:0006744">
    <property type="term" value="P:ubiquinone biosynthetic process"/>
    <property type="evidence" value="ECO:0007669"/>
    <property type="project" value="UniProtKB-UniPathway"/>
</dbReference>
<sequence>MSIKNFRVAIIGGGPTGSALALMLARACKMPEQIALIQADALTNYGFDPNKDPRVLAINHGSKVLLESLDAWSTQSVAIEHIHVSQKGYFGRTVIDRDDFKVAQLGCVVAYAGLHAALSEAVQASGVEILRGQAGQVLAHDANGADISVGADTIRAQVVIQADGIAQADKTRDYTQAAIIAYARASHPKKGWAFERFTNEGPLAVLPHPLAPDQQAVVWCCSPERAYALKQMSCGDFSTALTDMFGARLGFLRVEAPVSVFPLTLNVKQKLVDGRCAVIGNAAQTMHPVAGQGLNLGLRDAAVLARHLTAWLCEATTSPDGGLKQFEQDRLIDRNLTVRMTDTMSRFFATKNPLPHHIAGLGLFALDTLPALRMPLARHLLQGLRL</sequence>
<dbReference type="InterPro" id="IPR051205">
    <property type="entry name" value="UbiH/COQ6_monooxygenase"/>
</dbReference>
<keyword evidence="4" id="KW-0285">Flavoprotein</keyword>
<dbReference type="InterPro" id="IPR018168">
    <property type="entry name" value="Ubi_Hdrlase_CS"/>
</dbReference>
<dbReference type="PANTHER" id="PTHR43876:SF8">
    <property type="entry name" value="2-OCTAPRENYL-6-METHOXYPHENOL HYDROXYLASE"/>
    <property type="match status" value="1"/>
</dbReference>
<keyword evidence="7" id="KW-0503">Monooxygenase</keyword>
<evidence type="ECO:0000256" key="6">
    <source>
        <dbReference type="ARBA" id="ARBA00023002"/>
    </source>
</evidence>
<evidence type="ECO:0000313" key="9">
    <source>
        <dbReference type="EMBL" id="PRZ01571.1"/>
    </source>
</evidence>
<organism evidence="9 10">
    <name type="scientific">Jezberella montanilacus</name>
    <dbReference type="NCBI Taxonomy" id="323426"/>
    <lineage>
        <taxon>Bacteria</taxon>
        <taxon>Pseudomonadati</taxon>
        <taxon>Pseudomonadota</taxon>
        <taxon>Betaproteobacteria</taxon>
        <taxon>Burkholderiales</taxon>
        <taxon>Alcaligenaceae</taxon>
        <taxon>Jezberella</taxon>
    </lineage>
</organism>
<evidence type="ECO:0000256" key="1">
    <source>
        <dbReference type="ARBA" id="ARBA00001974"/>
    </source>
</evidence>
<reference evidence="9 10" key="1">
    <citation type="submission" date="2018-03" db="EMBL/GenBank/DDBJ databases">
        <title>Genomic Encyclopedia of Type Strains, Phase III (KMG-III): the genomes of soil and plant-associated and newly described type strains.</title>
        <authorList>
            <person name="Whitman W."/>
        </authorList>
    </citation>
    <scope>NUCLEOTIDE SEQUENCE [LARGE SCALE GENOMIC DNA]</scope>
    <source>
        <strain evidence="9 10">MWH-P2sevCIIIb</strain>
    </source>
</reference>
<evidence type="ECO:0000313" key="10">
    <source>
        <dbReference type="Proteomes" id="UP000238308"/>
    </source>
</evidence>
<comment type="pathway">
    <text evidence="2">Cofactor biosynthesis; ubiquinone biosynthesis.</text>
</comment>
<dbReference type="PROSITE" id="PS01304">
    <property type="entry name" value="UBIH"/>
    <property type="match status" value="1"/>
</dbReference>
<evidence type="ECO:0000256" key="3">
    <source>
        <dbReference type="ARBA" id="ARBA00005349"/>
    </source>
</evidence>
<comment type="similarity">
    <text evidence="3">Belongs to the UbiH/COQ6 family.</text>
</comment>
<keyword evidence="5" id="KW-0274">FAD</keyword>
<dbReference type="InterPro" id="IPR036188">
    <property type="entry name" value="FAD/NAD-bd_sf"/>
</dbReference>
<keyword evidence="6" id="KW-0560">Oxidoreductase</keyword>
<evidence type="ECO:0000259" key="8">
    <source>
        <dbReference type="Pfam" id="PF01494"/>
    </source>
</evidence>
<protein>
    <submittedName>
        <fullName evidence="9">2-octaprenyl-6-methoxyphenol hydroxylase</fullName>
    </submittedName>
</protein>
<evidence type="ECO:0000256" key="4">
    <source>
        <dbReference type="ARBA" id="ARBA00022630"/>
    </source>
</evidence>
<comment type="cofactor">
    <cofactor evidence="1">
        <name>FAD</name>
        <dbReference type="ChEBI" id="CHEBI:57692"/>
    </cofactor>
</comment>
<dbReference type="InterPro" id="IPR010971">
    <property type="entry name" value="UbiH/COQ6"/>
</dbReference>
<accession>A0A2T0XRK7</accession>
<dbReference type="Pfam" id="PF01494">
    <property type="entry name" value="FAD_binding_3"/>
    <property type="match status" value="1"/>
</dbReference>
<evidence type="ECO:0000256" key="2">
    <source>
        <dbReference type="ARBA" id="ARBA00004749"/>
    </source>
</evidence>
<dbReference type="Gene3D" id="3.50.50.60">
    <property type="entry name" value="FAD/NAD(P)-binding domain"/>
    <property type="match status" value="2"/>
</dbReference>
<name>A0A2T0XRK7_9BURK</name>
<dbReference type="PRINTS" id="PR00420">
    <property type="entry name" value="RNGMNOXGNASE"/>
</dbReference>
<gene>
    <name evidence="9" type="ORF">BCM14_0081</name>
</gene>
<dbReference type="Proteomes" id="UP000238308">
    <property type="component" value="Unassembled WGS sequence"/>
</dbReference>
<dbReference type="EMBL" id="PVTV01000001">
    <property type="protein sequence ID" value="PRZ01571.1"/>
    <property type="molecule type" value="Genomic_DNA"/>
</dbReference>
<evidence type="ECO:0000256" key="7">
    <source>
        <dbReference type="ARBA" id="ARBA00023033"/>
    </source>
</evidence>
<dbReference type="PANTHER" id="PTHR43876">
    <property type="entry name" value="UBIQUINONE BIOSYNTHESIS MONOOXYGENASE COQ6, MITOCHONDRIAL"/>
    <property type="match status" value="1"/>
</dbReference>